<dbReference type="SUPFAM" id="SSF47616">
    <property type="entry name" value="GST C-terminal domain-like"/>
    <property type="match status" value="1"/>
</dbReference>
<dbReference type="SUPFAM" id="SSF52833">
    <property type="entry name" value="Thioredoxin-like"/>
    <property type="match status" value="1"/>
</dbReference>
<dbReference type="RefSeq" id="WP_348388494.1">
    <property type="nucleotide sequence ID" value="NZ_CP134146.1"/>
</dbReference>
<dbReference type="Pfam" id="PF13417">
    <property type="entry name" value="GST_N_3"/>
    <property type="match status" value="1"/>
</dbReference>
<keyword evidence="3" id="KW-1185">Reference proteome</keyword>
<dbReference type="EMBL" id="CP134146">
    <property type="protein sequence ID" value="WNC69351.1"/>
    <property type="molecule type" value="Genomic_DNA"/>
</dbReference>
<dbReference type="InterPro" id="IPR004045">
    <property type="entry name" value="Glutathione_S-Trfase_N"/>
</dbReference>
<dbReference type="Proteomes" id="UP001248581">
    <property type="component" value="Chromosome"/>
</dbReference>
<sequence>MILYGSTTSPFVRRIRMFTHSIPVDFVVMDIFSAEDRKVLIAKNPTLKVPFLVDDDTNVFDSRVIHRYITDKFELTPITWQQENTLTLIDSISDSLVSMFLLSRSEIDTSEDKMFFNLQRQRSDKVFAQLEKQCKAGDFNEWDYPSICLYSLIDWAHFRPLVDFAPYPALLEYYKNNSNREEVKETDPRE</sequence>
<name>A0ABY9TLP3_9GAMM</name>
<organism evidence="2 3">
    <name type="scientific">Thalassotalea nanhaiensis</name>
    <dbReference type="NCBI Taxonomy" id="3065648"/>
    <lineage>
        <taxon>Bacteria</taxon>
        <taxon>Pseudomonadati</taxon>
        <taxon>Pseudomonadota</taxon>
        <taxon>Gammaproteobacteria</taxon>
        <taxon>Alteromonadales</taxon>
        <taxon>Colwelliaceae</taxon>
        <taxon>Thalassotalea</taxon>
    </lineage>
</organism>
<proteinExistence type="predicted"/>
<reference evidence="3" key="1">
    <citation type="submission" date="2023-09" db="EMBL/GenBank/DDBJ databases">
        <authorList>
            <person name="Li S."/>
            <person name="Li X."/>
            <person name="Zhang C."/>
            <person name="Zhao Z."/>
        </authorList>
    </citation>
    <scope>NUCLEOTIDE SEQUENCE [LARGE SCALE GENOMIC DNA]</scope>
    <source>
        <strain evidence="3">SQ345</strain>
    </source>
</reference>
<dbReference type="Gene3D" id="3.40.30.10">
    <property type="entry name" value="Glutaredoxin"/>
    <property type="match status" value="1"/>
</dbReference>
<evidence type="ECO:0000259" key="1">
    <source>
        <dbReference type="PROSITE" id="PS50404"/>
    </source>
</evidence>
<dbReference type="InterPro" id="IPR036282">
    <property type="entry name" value="Glutathione-S-Trfase_C_sf"/>
</dbReference>
<feature type="domain" description="GST N-terminal" evidence="1">
    <location>
        <begin position="1"/>
        <end position="77"/>
    </location>
</feature>
<dbReference type="PROSITE" id="PS50404">
    <property type="entry name" value="GST_NTER"/>
    <property type="match status" value="1"/>
</dbReference>
<accession>A0ABY9TLP3</accession>
<evidence type="ECO:0000313" key="2">
    <source>
        <dbReference type="EMBL" id="WNC69351.1"/>
    </source>
</evidence>
<protein>
    <submittedName>
        <fullName evidence="2">Glutathione S-transferase family protein</fullName>
    </submittedName>
</protein>
<gene>
    <name evidence="2" type="ORF">RI845_04150</name>
</gene>
<dbReference type="InterPro" id="IPR036249">
    <property type="entry name" value="Thioredoxin-like_sf"/>
</dbReference>
<evidence type="ECO:0000313" key="3">
    <source>
        <dbReference type="Proteomes" id="UP001248581"/>
    </source>
</evidence>
<dbReference type="Gene3D" id="1.20.1050.10">
    <property type="match status" value="1"/>
</dbReference>